<dbReference type="SMART" id="SM00062">
    <property type="entry name" value="PBPb"/>
    <property type="match status" value="1"/>
</dbReference>
<dbReference type="Pfam" id="PF00497">
    <property type="entry name" value="SBP_bac_3"/>
    <property type="match status" value="1"/>
</dbReference>
<dbReference type="RefSeq" id="WP_065430343.1">
    <property type="nucleotide sequence ID" value="NZ_CP016307.1"/>
</dbReference>
<dbReference type="Gene3D" id="3.30.450.20">
    <property type="entry name" value="PAS domain"/>
    <property type="match status" value="1"/>
</dbReference>
<sequence>MKSSSKKARKFSIRFTVGSMFLFATVLTAIFAISLQYYFSRQMTEEHVLSKLTMASSEISDYIQQIDVNATSSAQILRTVSTAAEKQFSEKEIRDIFVQVLKDNPLFYSLYYGNRAEDFYQIINLESSPIVRERIDAVEQDRWVIIKIKGSGDERIRTTEYYTDSLKRTRIISQHSNYFPSQRPWFHSATQSTVYKTDPYLFKHLKITGQTYSIRSKKSVIGVDIVLSSLSSKISSDAKGIYGGDGVEAFLFNHNGEVIASNLAQNATMSIPNGVPMKLTDDQIRNVQYAPPLKVSNQNNWGPYDFAQAGEPKGYSIDQLKLVSQMTGLQFEFVNGFTTQDLTHKFNQGELDIIHSLTDKHPLNGSGKSVKMYTARLGVAMRQEGRLPTTVTELQQGVIAVIEGRGIEQVLHHLAPTLNIKPVLRFEQAKALLLEGKVDFVIDSSFALNEIRGAANSDAITVGDLNDFNHVPFHLYASKEHAHLLPLIEQAIKQFTPLQKRALELKWLDDSVSKAGFLPYPELFNLSLQQAQHNQMISAESGEQFLYVTPVSNSGAQEYFAVVVPTNVITKQVVERLVTSISITICAMLILLPIAWIFGSPIVQPISQLRRETLRIKQRQFNQVRLVDTRIKEVHELSLSVVEMASEIERHQKEREAFIDAFICLIAQAIDDKSPYTAGHCNRVPELGMMLAKIAEDTDTGKYKDFRFNNDDERREFRIAAWLHDCGKITTPEHVVDKGTKLEANYNRIHEVRTRFEVLWRDAEIEYLRSLLDESIDKGSAFEKLHNRQSELKQDFEFVAKANVGGEFMSEDKIERVKSIAQQTWLRHFDNRLGLSPFEELSKVPPQGSLPVKENLLADKPEHIIHRVRQIEFEEKHGIQMEVPEHQYNYGEVYNLTISRGTLTPEDRFKINEHMISGIKMLEALPFPPELSNVPRFASTHHETMDGRGYPRKLSGADLSIPERILVIADIFEALTAADRPYKKAKPFSVAIDIMHKMALDKHIDEDLFLLFLTNGGFQQYAEQFLPATQIDYVDVAKYIKRPDFA</sequence>
<evidence type="ECO:0000313" key="2">
    <source>
        <dbReference type="Proteomes" id="UP000092528"/>
    </source>
</evidence>
<dbReference type="AlphaFoldDB" id="A0A1B1NNW0"/>
<dbReference type="InterPro" id="IPR001638">
    <property type="entry name" value="Solute-binding_3/MltF_N"/>
</dbReference>
<keyword evidence="2" id="KW-1185">Reference proteome</keyword>
<dbReference type="Gene3D" id="6.10.340.10">
    <property type="match status" value="1"/>
</dbReference>
<dbReference type="GeneID" id="96873765"/>
<proteinExistence type="predicted"/>
<dbReference type="Gene3D" id="1.10.3210.10">
    <property type="entry name" value="Hypothetical protein af1432"/>
    <property type="match status" value="2"/>
</dbReference>
<dbReference type="PANTHER" id="PTHR45228">
    <property type="entry name" value="CYCLIC DI-GMP PHOSPHODIESTERASE TM_0186-RELATED"/>
    <property type="match status" value="1"/>
</dbReference>
<dbReference type="KEGG" id="vsc:VSVS12_01631"/>
<dbReference type="GO" id="GO:0007165">
    <property type="term" value="P:signal transduction"/>
    <property type="evidence" value="ECO:0007669"/>
    <property type="project" value="InterPro"/>
</dbReference>
<dbReference type="Pfam" id="PF13487">
    <property type="entry name" value="HD_5"/>
    <property type="match status" value="1"/>
</dbReference>
<evidence type="ECO:0000313" key="1">
    <source>
        <dbReference type="EMBL" id="ANU36383.1"/>
    </source>
</evidence>
<dbReference type="CDD" id="cd01007">
    <property type="entry name" value="PBP2_BvgS_HisK_like"/>
    <property type="match status" value="1"/>
</dbReference>
<dbReference type="InterPro" id="IPR003660">
    <property type="entry name" value="HAMP_dom"/>
</dbReference>
<reference evidence="1 2" key="1">
    <citation type="submission" date="2016-07" db="EMBL/GenBank/DDBJ databases">
        <title>Genome sequencing of Vibrio scophthalmi strain VS-05, an isolated from Paralichthys olivaceus.</title>
        <authorList>
            <person name="Han H.-J."/>
        </authorList>
    </citation>
    <scope>NUCLEOTIDE SEQUENCE [LARGE SCALE GENOMIC DNA]</scope>
    <source>
        <strain evidence="1 2">VS-05</strain>
    </source>
</reference>
<keyword evidence="1" id="KW-0378">Hydrolase</keyword>
<dbReference type="CDD" id="cd00077">
    <property type="entry name" value="HDc"/>
    <property type="match status" value="1"/>
</dbReference>
<dbReference type="EC" id="3.1.4.17" evidence="1"/>
<dbReference type="PROSITE" id="PS50885">
    <property type="entry name" value="HAMP"/>
    <property type="match status" value="1"/>
</dbReference>
<protein>
    <submittedName>
        <fullName evidence="1">3',5'-cyclic-nucleotide phosphodiesterase</fullName>
        <ecNumber evidence="1">3.1.4.17</ecNumber>
    </submittedName>
</protein>
<dbReference type="SMART" id="SM00471">
    <property type="entry name" value="HDc"/>
    <property type="match status" value="1"/>
</dbReference>
<dbReference type="SUPFAM" id="SSF53850">
    <property type="entry name" value="Periplasmic binding protein-like II"/>
    <property type="match status" value="1"/>
</dbReference>
<dbReference type="Gene3D" id="3.40.190.10">
    <property type="entry name" value="Periplasmic binding protein-like II"/>
    <property type="match status" value="2"/>
</dbReference>
<dbReference type="STRING" id="45658.VSVS12_01631"/>
<dbReference type="PANTHER" id="PTHR45228:SF5">
    <property type="entry name" value="CYCLIC DI-GMP PHOSPHODIESTERASE VC_1348-RELATED"/>
    <property type="match status" value="1"/>
</dbReference>
<dbReference type="Proteomes" id="UP000092528">
    <property type="component" value="Chromosome 1"/>
</dbReference>
<dbReference type="EMBL" id="CP016414">
    <property type="protein sequence ID" value="ANU36383.1"/>
    <property type="molecule type" value="Genomic_DNA"/>
</dbReference>
<name>A0A1B1NNW0_9VIBR</name>
<dbReference type="InterPro" id="IPR003607">
    <property type="entry name" value="HD/PDEase_dom"/>
</dbReference>
<dbReference type="SUPFAM" id="SSF109604">
    <property type="entry name" value="HD-domain/PDEase-like"/>
    <property type="match status" value="2"/>
</dbReference>
<accession>A0A1B1NNW0</accession>
<dbReference type="PATRIC" id="fig|45658.6.peg.1588"/>
<dbReference type="GO" id="GO:0004114">
    <property type="term" value="F:3',5'-cyclic-nucleotide phosphodiesterase activity"/>
    <property type="evidence" value="ECO:0007669"/>
    <property type="project" value="UniProtKB-EC"/>
</dbReference>
<gene>
    <name evidence="1" type="primary">cpdP</name>
    <name evidence="1" type="ORF">VSVS05_01256</name>
</gene>
<organism evidence="1 2">
    <name type="scientific">Vibrio scophthalmi</name>
    <dbReference type="NCBI Taxonomy" id="45658"/>
    <lineage>
        <taxon>Bacteria</taxon>
        <taxon>Pseudomonadati</taxon>
        <taxon>Pseudomonadota</taxon>
        <taxon>Gammaproteobacteria</taxon>
        <taxon>Vibrionales</taxon>
        <taxon>Vibrionaceae</taxon>
        <taxon>Vibrio</taxon>
    </lineage>
</organism>
<dbReference type="InterPro" id="IPR052020">
    <property type="entry name" value="Cyclic_di-GMP/3'3'-cGAMP_PDE"/>
</dbReference>
<dbReference type="GO" id="GO:0016020">
    <property type="term" value="C:membrane"/>
    <property type="evidence" value="ECO:0007669"/>
    <property type="project" value="InterPro"/>
</dbReference>
<dbReference type="PROSITE" id="PS51832">
    <property type="entry name" value="HD_GYP"/>
    <property type="match status" value="1"/>
</dbReference>
<dbReference type="InterPro" id="IPR037522">
    <property type="entry name" value="HD_GYP_dom"/>
</dbReference>